<feature type="chain" id="PRO_5045992197" evidence="1">
    <location>
        <begin position="22"/>
        <end position="84"/>
    </location>
</feature>
<gene>
    <name evidence="2" type="ORF">J2I46_32570</name>
</gene>
<feature type="non-terminal residue" evidence="2">
    <location>
        <position position="84"/>
    </location>
</feature>
<accession>A0ABS3JTL3</accession>
<keyword evidence="1" id="KW-0732">Signal</keyword>
<organism evidence="2 3">
    <name type="scientific">Fibrella forsythiae</name>
    <dbReference type="NCBI Taxonomy" id="2817061"/>
    <lineage>
        <taxon>Bacteria</taxon>
        <taxon>Pseudomonadati</taxon>
        <taxon>Bacteroidota</taxon>
        <taxon>Cytophagia</taxon>
        <taxon>Cytophagales</taxon>
        <taxon>Spirosomataceae</taxon>
        <taxon>Fibrella</taxon>
    </lineage>
</organism>
<evidence type="ECO:0000256" key="1">
    <source>
        <dbReference type="SAM" id="SignalP"/>
    </source>
</evidence>
<reference evidence="2 3" key="1">
    <citation type="submission" date="2021-03" db="EMBL/GenBank/DDBJ databases">
        <title>Fibrella sp. HMF5405 genome sequencing and assembly.</title>
        <authorList>
            <person name="Kang H."/>
            <person name="Kim H."/>
            <person name="Bae S."/>
            <person name="Joh K."/>
        </authorList>
    </citation>
    <scope>NUCLEOTIDE SEQUENCE [LARGE SCALE GENOMIC DNA]</scope>
    <source>
        <strain evidence="2 3">HMF5405</strain>
    </source>
</reference>
<dbReference type="Proteomes" id="UP000664628">
    <property type="component" value="Unassembled WGS sequence"/>
</dbReference>
<proteinExistence type="predicted"/>
<protein>
    <submittedName>
        <fullName evidence="2">Uncharacterized protein</fullName>
    </submittedName>
</protein>
<keyword evidence="3" id="KW-1185">Reference proteome</keyword>
<evidence type="ECO:0000313" key="3">
    <source>
        <dbReference type="Proteomes" id="UP000664628"/>
    </source>
</evidence>
<dbReference type="RefSeq" id="WP_207333299.1">
    <property type="nucleotide sequence ID" value="NZ_JAFMYW010000050.1"/>
</dbReference>
<dbReference type="PROSITE" id="PS51257">
    <property type="entry name" value="PROKAR_LIPOPROTEIN"/>
    <property type="match status" value="1"/>
</dbReference>
<evidence type="ECO:0000313" key="2">
    <source>
        <dbReference type="EMBL" id="MBO0953347.1"/>
    </source>
</evidence>
<feature type="signal peptide" evidence="1">
    <location>
        <begin position="1"/>
        <end position="21"/>
    </location>
</feature>
<comment type="caution">
    <text evidence="2">The sequence shown here is derived from an EMBL/GenBank/DDBJ whole genome shotgun (WGS) entry which is preliminary data.</text>
</comment>
<dbReference type="EMBL" id="JAFMYW010000050">
    <property type="protein sequence ID" value="MBO0953347.1"/>
    <property type="molecule type" value="Genomic_DNA"/>
</dbReference>
<sequence length="84" mass="9382">MPRFSHITPFLLLLLTLLTTALGSCKHEPADSLVPGPGEELLDKPFTAIPDEYVGTWFAYHNEGPLTQTWSQGSFQGEQGFREF</sequence>
<name>A0ABS3JTL3_9BACT</name>